<dbReference type="EMBL" id="JAMYWD010000008">
    <property type="protein sequence ID" value="KAJ4962963.1"/>
    <property type="molecule type" value="Genomic_DNA"/>
</dbReference>
<evidence type="ECO:0000256" key="1">
    <source>
        <dbReference type="ARBA" id="ARBA00006974"/>
    </source>
</evidence>
<dbReference type="Pfam" id="PF02519">
    <property type="entry name" value="Auxin_inducible"/>
    <property type="match status" value="1"/>
</dbReference>
<comment type="caution">
    <text evidence="3">The sequence shown here is derived from an EMBL/GenBank/DDBJ whole genome shotgun (WGS) entry which is preliminary data.</text>
</comment>
<dbReference type="PANTHER" id="PTHR31374:SF228">
    <property type="entry name" value="SAUR FAMILY PROTEIN"/>
    <property type="match status" value="1"/>
</dbReference>
<keyword evidence="4" id="KW-1185">Reference proteome</keyword>
<evidence type="ECO:0000313" key="4">
    <source>
        <dbReference type="Proteomes" id="UP001141806"/>
    </source>
</evidence>
<name>A0A9Q0HDX3_9MAGN</name>
<evidence type="ECO:0000313" key="3">
    <source>
        <dbReference type="EMBL" id="KAJ4962963.1"/>
    </source>
</evidence>
<protein>
    <submittedName>
        <fullName evidence="3">Uncharacterized protein</fullName>
    </submittedName>
</protein>
<dbReference type="Proteomes" id="UP001141806">
    <property type="component" value="Unassembled WGS sequence"/>
</dbReference>
<accession>A0A9Q0HDX3</accession>
<dbReference type="PANTHER" id="PTHR31374">
    <property type="entry name" value="AUXIN-INDUCED PROTEIN-LIKE-RELATED"/>
    <property type="match status" value="1"/>
</dbReference>
<feature type="region of interest" description="Disordered" evidence="2">
    <location>
        <begin position="87"/>
        <end position="124"/>
    </location>
</feature>
<comment type="similarity">
    <text evidence="1">Belongs to the ARG7 family.</text>
</comment>
<gene>
    <name evidence="3" type="ORF">NE237_022902</name>
</gene>
<reference evidence="3" key="1">
    <citation type="journal article" date="2023" name="Plant J.">
        <title>The genome of the king protea, Protea cynaroides.</title>
        <authorList>
            <person name="Chang J."/>
            <person name="Duong T.A."/>
            <person name="Schoeman C."/>
            <person name="Ma X."/>
            <person name="Roodt D."/>
            <person name="Barker N."/>
            <person name="Li Z."/>
            <person name="Van de Peer Y."/>
            <person name="Mizrachi E."/>
        </authorList>
    </citation>
    <scope>NUCLEOTIDE SEQUENCE</scope>
    <source>
        <tissue evidence="3">Young leaves</tissue>
    </source>
</reference>
<feature type="compositionally biased region" description="Polar residues" evidence="2">
    <location>
        <begin position="108"/>
        <end position="124"/>
    </location>
</feature>
<feature type="compositionally biased region" description="Basic and acidic residues" evidence="2">
    <location>
        <begin position="87"/>
        <end position="104"/>
    </location>
</feature>
<dbReference type="InterPro" id="IPR003676">
    <property type="entry name" value="SAUR_fam"/>
</dbReference>
<proteinExistence type="inferred from homology"/>
<dbReference type="AlphaFoldDB" id="A0A9Q0HDX3"/>
<dbReference type="GO" id="GO:0009733">
    <property type="term" value="P:response to auxin"/>
    <property type="evidence" value="ECO:0007669"/>
    <property type="project" value="InterPro"/>
</dbReference>
<organism evidence="3 4">
    <name type="scientific">Protea cynaroides</name>
    <dbReference type="NCBI Taxonomy" id="273540"/>
    <lineage>
        <taxon>Eukaryota</taxon>
        <taxon>Viridiplantae</taxon>
        <taxon>Streptophyta</taxon>
        <taxon>Embryophyta</taxon>
        <taxon>Tracheophyta</taxon>
        <taxon>Spermatophyta</taxon>
        <taxon>Magnoliopsida</taxon>
        <taxon>Proteales</taxon>
        <taxon>Proteaceae</taxon>
        <taxon>Protea</taxon>
    </lineage>
</organism>
<sequence length="152" mass="17507">MKVKKGWLAVTVGLEDDEAGHQRFVIPISYLYHPLFKRLLEKAQEVYGYHTTGPLRLPCSVDDFLHLRWRIEREPNNHQFLQLHGAPVREKGPSSRQAFTEKGKQKNTRPTDGSLPSQMHTRSQTSGTCTFFYGFLTNFYTSKMKNTDCSQA</sequence>
<evidence type="ECO:0000256" key="2">
    <source>
        <dbReference type="SAM" id="MobiDB-lite"/>
    </source>
</evidence>
<dbReference type="OrthoDB" id="1887717at2759"/>